<dbReference type="Pfam" id="PF12937">
    <property type="entry name" value="F-box-like"/>
    <property type="match status" value="1"/>
</dbReference>
<feature type="domain" description="F-box" evidence="2">
    <location>
        <begin position="4"/>
        <end position="50"/>
    </location>
</feature>
<dbReference type="EMBL" id="JAPMOS010000008">
    <property type="protein sequence ID" value="KAJ4461339.1"/>
    <property type="molecule type" value="Genomic_DNA"/>
</dbReference>
<dbReference type="InterPro" id="IPR001810">
    <property type="entry name" value="F-box_dom"/>
</dbReference>
<feature type="transmembrane region" description="Helical" evidence="1">
    <location>
        <begin position="177"/>
        <end position="200"/>
    </location>
</feature>
<keyword evidence="1" id="KW-0472">Membrane</keyword>
<feature type="transmembrane region" description="Helical" evidence="1">
    <location>
        <begin position="346"/>
        <end position="365"/>
    </location>
</feature>
<reference evidence="3" key="1">
    <citation type="journal article" date="2022" name="bioRxiv">
        <title>Genomics of Preaxostyla Flagellates Illuminates Evolutionary Transitions and the Path Towards Mitochondrial Loss.</title>
        <authorList>
            <person name="Novak L.V.F."/>
            <person name="Treitli S.C."/>
            <person name="Pyrih J."/>
            <person name="Halakuc P."/>
            <person name="Pipaliya S.V."/>
            <person name="Vacek V."/>
            <person name="Brzon O."/>
            <person name="Soukal P."/>
            <person name="Eme L."/>
            <person name="Dacks J.B."/>
            <person name="Karnkowska A."/>
            <person name="Elias M."/>
            <person name="Hampl V."/>
        </authorList>
    </citation>
    <scope>NUCLEOTIDE SEQUENCE</scope>
    <source>
        <strain evidence="3">RCP-MX</strain>
    </source>
</reference>
<comment type="caution">
    <text evidence="3">The sequence shown here is derived from an EMBL/GenBank/DDBJ whole genome shotgun (WGS) entry which is preliminary data.</text>
</comment>
<evidence type="ECO:0000313" key="3">
    <source>
        <dbReference type="EMBL" id="KAJ4461339.1"/>
    </source>
</evidence>
<accession>A0ABQ8UQ96</accession>
<protein>
    <recommendedName>
        <fullName evidence="2">F-box domain-containing protein</fullName>
    </recommendedName>
</protein>
<evidence type="ECO:0000256" key="1">
    <source>
        <dbReference type="SAM" id="Phobius"/>
    </source>
</evidence>
<gene>
    <name evidence="3" type="ORF">PAPYR_2391</name>
</gene>
<dbReference type="Proteomes" id="UP001141327">
    <property type="component" value="Unassembled WGS sequence"/>
</dbReference>
<organism evidence="3 4">
    <name type="scientific">Paratrimastix pyriformis</name>
    <dbReference type="NCBI Taxonomy" id="342808"/>
    <lineage>
        <taxon>Eukaryota</taxon>
        <taxon>Metamonada</taxon>
        <taxon>Preaxostyla</taxon>
        <taxon>Paratrimastigidae</taxon>
        <taxon>Paratrimastix</taxon>
    </lineage>
</organism>
<feature type="transmembrane region" description="Helical" evidence="1">
    <location>
        <begin position="142"/>
        <end position="165"/>
    </location>
</feature>
<feature type="transmembrane region" description="Helical" evidence="1">
    <location>
        <begin position="206"/>
        <end position="232"/>
    </location>
</feature>
<name>A0ABQ8UQ96_9EUKA</name>
<evidence type="ECO:0000313" key="4">
    <source>
        <dbReference type="Proteomes" id="UP001141327"/>
    </source>
</evidence>
<dbReference type="Gene3D" id="1.20.1280.50">
    <property type="match status" value="1"/>
</dbReference>
<feature type="transmembrane region" description="Helical" evidence="1">
    <location>
        <begin position="241"/>
        <end position="261"/>
    </location>
</feature>
<dbReference type="SUPFAM" id="SSF81383">
    <property type="entry name" value="F-box domain"/>
    <property type="match status" value="1"/>
</dbReference>
<proteinExistence type="predicted"/>
<dbReference type="InterPro" id="IPR036047">
    <property type="entry name" value="F-box-like_dom_sf"/>
</dbReference>
<sequence>MLGTHRKHTLPPDVVGIIFGSLNARDLANVACVCRSWHELAKSDYFWERLYHLKPQWDEPTYVNTWRDAYKNKFLNEKQRRKEAGLAALRSLNAQKRERVYQDVGNASYPHGLFFMPLMSSLIITFFVLAPMKADGWLDGLSWGWVISFLVFGLGCLSIICTYLTVDLARGSDHDRLLIIGGIFLPIPGTLSFLLVALRAQFPEWVGLPVTVCFVPVYLHALYALGVLLWFLLKEGELRKWVIVGIPYGTVALEFLVQPLLVGLRCDGLLGAASWFVLLVPTWVTIFGLVVLTLYVMTEFRRCRLVVFVLWSFVFWIPLTVTAVLLCLRLDGLWGIRFVFILIPPYIYLVVLFITTLVLFGVAIYETNRHSTCPRVCCFWCYCSYALCCHAV</sequence>
<keyword evidence="4" id="KW-1185">Reference proteome</keyword>
<feature type="transmembrane region" description="Helical" evidence="1">
    <location>
        <begin position="273"/>
        <end position="298"/>
    </location>
</feature>
<dbReference type="PROSITE" id="PS50181">
    <property type="entry name" value="FBOX"/>
    <property type="match status" value="1"/>
</dbReference>
<feature type="transmembrane region" description="Helical" evidence="1">
    <location>
        <begin position="112"/>
        <end position="130"/>
    </location>
</feature>
<keyword evidence="1" id="KW-0812">Transmembrane</keyword>
<feature type="transmembrane region" description="Helical" evidence="1">
    <location>
        <begin position="305"/>
        <end position="326"/>
    </location>
</feature>
<keyword evidence="1" id="KW-1133">Transmembrane helix</keyword>
<dbReference type="SMART" id="SM00256">
    <property type="entry name" value="FBOX"/>
    <property type="match status" value="1"/>
</dbReference>
<evidence type="ECO:0000259" key="2">
    <source>
        <dbReference type="PROSITE" id="PS50181"/>
    </source>
</evidence>